<dbReference type="eggNOG" id="KOG4177">
    <property type="taxonomic scope" value="Eukaryota"/>
</dbReference>
<organism evidence="3 4">
    <name type="scientific">Trichomonas vaginalis (strain ATCC PRA-98 / G3)</name>
    <dbReference type="NCBI Taxonomy" id="412133"/>
    <lineage>
        <taxon>Eukaryota</taxon>
        <taxon>Metamonada</taxon>
        <taxon>Parabasalia</taxon>
        <taxon>Trichomonadida</taxon>
        <taxon>Trichomonadidae</taxon>
        <taxon>Trichomonas</taxon>
    </lineage>
</organism>
<dbReference type="STRING" id="5722.A2DIS0"/>
<dbReference type="VEuPathDB" id="TrichDB:TVAGG3_0562420"/>
<accession>A2DIS0</accession>
<gene>
    <name evidence="3" type="ORF">TVAG_432790</name>
</gene>
<dbReference type="SMART" id="SM00248">
    <property type="entry name" value="ANK"/>
    <property type="match status" value="11"/>
</dbReference>
<dbReference type="RefSeq" id="XP_001580669.1">
    <property type="nucleotide sequence ID" value="XM_001580619.1"/>
</dbReference>
<dbReference type="SMR" id="A2DIS0"/>
<evidence type="ECO:0000313" key="3">
    <source>
        <dbReference type="EMBL" id="EAY19683.1"/>
    </source>
</evidence>
<reference evidence="3" key="2">
    <citation type="journal article" date="2007" name="Science">
        <title>Draft genome sequence of the sexually transmitted pathogen Trichomonas vaginalis.</title>
        <authorList>
            <person name="Carlton J.M."/>
            <person name="Hirt R.P."/>
            <person name="Silva J.C."/>
            <person name="Delcher A.L."/>
            <person name="Schatz M."/>
            <person name="Zhao Q."/>
            <person name="Wortman J.R."/>
            <person name="Bidwell S.L."/>
            <person name="Alsmark U.C.M."/>
            <person name="Besteiro S."/>
            <person name="Sicheritz-Ponten T."/>
            <person name="Noel C.J."/>
            <person name="Dacks J.B."/>
            <person name="Foster P.G."/>
            <person name="Simillion C."/>
            <person name="Van de Peer Y."/>
            <person name="Miranda-Saavedra D."/>
            <person name="Barton G.J."/>
            <person name="Westrop G.D."/>
            <person name="Mueller S."/>
            <person name="Dessi D."/>
            <person name="Fiori P.L."/>
            <person name="Ren Q."/>
            <person name="Paulsen I."/>
            <person name="Zhang H."/>
            <person name="Bastida-Corcuera F.D."/>
            <person name="Simoes-Barbosa A."/>
            <person name="Brown M.T."/>
            <person name="Hayes R.D."/>
            <person name="Mukherjee M."/>
            <person name="Okumura C.Y."/>
            <person name="Schneider R."/>
            <person name="Smith A.J."/>
            <person name="Vanacova S."/>
            <person name="Villalvazo M."/>
            <person name="Haas B.J."/>
            <person name="Pertea M."/>
            <person name="Feldblyum T.V."/>
            <person name="Utterback T.R."/>
            <person name="Shu C.L."/>
            <person name="Osoegawa K."/>
            <person name="de Jong P.J."/>
            <person name="Hrdy I."/>
            <person name="Horvathova L."/>
            <person name="Zubacova Z."/>
            <person name="Dolezal P."/>
            <person name="Malik S.B."/>
            <person name="Logsdon J.M. Jr."/>
            <person name="Henze K."/>
            <person name="Gupta A."/>
            <person name="Wang C.C."/>
            <person name="Dunne R.L."/>
            <person name="Upcroft J.A."/>
            <person name="Upcroft P."/>
            <person name="White O."/>
            <person name="Salzberg S.L."/>
            <person name="Tang P."/>
            <person name="Chiu C.-H."/>
            <person name="Lee Y.-S."/>
            <person name="Embley T.M."/>
            <person name="Coombs G.H."/>
            <person name="Mottram J.C."/>
            <person name="Tachezy J."/>
            <person name="Fraser-Liggett C.M."/>
            <person name="Johnson P.J."/>
        </authorList>
    </citation>
    <scope>NUCLEOTIDE SEQUENCE [LARGE SCALE GENOMIC DNA]</scope>
    <source>
        <strain evidence="3">G3</strain>
    </source>
</reference>
<dbReference type="VEuPathDB" id="TrichDB:TVAG_432790"/>
<dbReference type="PANTHER" id="PTHR24198:SF165">
    <property type="entry name" value="ANKYRIN REPEAT-CONTAINING PROTEIN-RELATED"/>
    <property type="match status" value="1"/>
</dbReference>
<dbReference type="SUPFAM" id="SSF48403">
    <property type="entry name" value="Ankyrin repeat"/>
    <property type="match status" value="2"/>
</dbReference>
<proteinExistence type="predicted"/>
<dbReference type="AlphaFoldDB" id="A2DIS0"/>
<dbReference type="InterPro" id="IPR002110">
    <property type="entry name" value="Ankyrin_rpt"/>
</dbReference>
<keyword evidence="2" id="KW-0040">ANK repeat</keyword>
<dbReference type="KEGG" id="tva:5465212"/>
<dbReference type="Gene3D" id="1.25.40.20">
    <property type="entry name" value="Ankyrin repeat-containing domain"/>
    <property type="match status" value="3"/>
</dbReference>
<name>A2DIS0_TRIV3</name>
<keyword evidence="1" id="KW-0677">Repeat</keyword>
<evidence type="ECO:0000256" key="1">
    <source>
        <dbReference type="ARBA" id="ARBA00022737"/>
    </source>
</evidence>
<dbReference type="Proteomes" id="UP000001542">
    <property type="component" value="Unassembled WGS sequence"/>
</dbReference>
<reference evidence="3" key="1">
    <citation type="submission" date="2006-10" db="EMBL/GenBank/DDBJ databases">
        <authorList>
            <person name="Amadeo P."/>
            <person name="Zhao Q."/>
            <person name="Wortman J."/>
            <person name="Fraser-Liggett C."/>
            <person name="Carlton J."/>
        </authorList>
    </citation>
    <scope>NUCLEOTIDE SEQUENCE</scope>
    <source>
        <strain evidence="3">G3</strain>
    </source>
</reference>
<dbReference type="InParanoid" id="A2DIS0"/>
<keyword evidence="4" id="KW-1185">Reference proteome</keyword>
<dbReference type="PANTHER" id="PTHR24198">
    <property type="entry name" value="ANKYRIN REPEAT AND PROTEIN KINASE DOMAIN-CONTAINING PROTEIN"/>
    <property type="match status" value="1"/>
</dbReference>
<evidence type="ECO:0000313" key="4">
    <source>
        <dbReference type="Proteomes" id="UP000001542"/>
    </source>
</evidence>
<protein>
    <recommendedName>
        <fullName evidence="5">DUF3447 domain-containing protein</fullName>
    </recommendedName>
</protein>
<dbReference type="EMBL" id="DS113205">
    <property type="protein sequence ID" value="EAY19683.1"/>
    <property type="molecule type" value="Genomic_DNA"/>
</dbReference>
<dbReference type="Pfam" id="PF12796">
    <property type="entry name" value="Ank_2"/>
    <property type="match status" value="1"/>
</dbReference>
<evidence type="ECO:0000256" key="2">
    <source>
        <dbReference type="ARBA" id="ARBA00023043"/>
    </source>
</evidence>
<evidence type="ECO:0008006" key="5">
    <source>
        <dbReference type="Google" id="ProtNLM"/>
    </source>
</evidence>
<sequence length="837" mass="95263">MKHFDYNLGETSAKLPDILAYNPPILGVAIFLKARKCIMLVDVCELALVDSRGYTLAHFAAASGDIELYAQFDATYSYTREDTKKDLPFHLASYYGHLSIVKAIAQNNRYIYFDHNGHTCASLATMNGHYETLDYLISNSFFQNTSVEKYKLICTAARYDQTRIMTFFRDFGFFLDLENDQKKSVLSVAAKSGSFNAVKLLISMELISPKDVTSYPPTVAVCCSVKIPILEYLLKMNFPLNVKDNYGRTPFWTAIMSKQQDMALYLLTQKGIDTTSIPSEESISPFEFAIKNDMSKVVKEMMKTFKIKEWKVAILAAKYNAVETFTMQLTKFTAIKISHSKQFITSKTIGLEIMKKFMLKLQNYAESYQNAFEFACDLKSQTICKFIIGSGLDFRNCKKSDIKNYSDCKTRKQKFMNYLIDNGGMEPYNAEGITPAACFACKTGVLENVSFVIENNLQIPAAYKTNTKFLFEAIDRREFTLAYKLIQNDFTSSVEFDAYIPLFQIINDKNAREIDLKFAIRLLELMITKKNPIQSILAAKLMLQVRNLDAVMLIKSSDLITKTACETFDLFRYANEYESLLFGYVLNASTNLKKEVLNDLNDKIHIDVIQMVLNKIPNVTSEDFFNMITDMPNRPDVVRLFYEKGNTMTNVIFRRLLERKEKSQITSDMFKVFVEKGLKVDEPGLLCFCLCHTKIDDFEVFPTNCLNSKYKEFTPLVWALYHGKSNIAVKLIKRGADPSIDCDGLTPIIAAAMHPTNLFALRLLIGKGASPSKMSEVTNQVFKKFRYQKKTNACILALERGDRDMLTMLKKFDFDVKNLHGGIATSKQLASFAGVDI</sequence>
<dbReference type="InterPro" id="IPR036770">
    <property type="entry name" value="Ankyrin_rpt-contain_sf"/>
</dbReference>